<evidence type="ECO:0000256" key="6">
    <source>
        <dbReference type="ARBA" id="ARBA00023125"/>
    </source>
</evidence>
<dbReference type="PRINTS" id="PR00507">
    <property type="entry name" value="N12N6MTFRASE"/>
</dbReference>
<protein>
    <recommendedName>
        <fullName evidence="1">site-specific DNA-methyltransferase (adenine-specific)</fullName>
        <ecNumber evidence="1">2.1.1.72</ecNumber>
    </recommendedName>
</protein>
<dbReference type="GO" id="GO:0003677">
    <property type="term" value="F:DNA binding"/>
    <property type="evidence" value="ECO:0007669"/>
    <property type="project" value="UniProtKB-KW"/>
</dbReference>
<dbReference type="InterPro" id="IPR050953">
    <property type="entry name" value="N4_N6_ade-DNA_methylase"/>
</dbReference>
<evidence type="ECO:0000256" key="2">
    <source>
        <dbReference type="ARBA" id="ARBA00022603"/>
    </source>
</evidence>
<keyword evidence="3" id="KW-0808">Transferase</keyword>
<name>A0A1I0IQH1_9BACT</name>
<accession>A0A1I0IQH1</accession>
<dbReference type="GO" id="GO:0009007">
    <property type="term" value="F:site-specific DNA-methyltransferase (adenine-specific) activity"/>
    <property type="evidence" value="ECO:0007669"/>
    <property type="project" value="UniProtKB-EC"/>
</dbReference>
<dbReference type="InterPro" id="IPR029063">
    <property type="entry name" value="SAM-dependent_MTases_sf"/>
</dbReference>
<evidence type="ECO:0000259" key="9">
    <source>
        <dbReference type="Pfam" id="PF07669"/>
    </source>
</evidence>
<dbReference type="RefSeq" id="WP_092773864.1">
    <property type="nucleotide sequence ID" value="NZ_FOHS01000005.1"/>
</dbReference>
<dbReference type="Pfam" id="PF07669">
    <property type="entry name" value="Eco57I"/>
    <property type="match status" value="1"/>
</dbReference>
<keyword evidence="4" id="KW-0949">S-adenosyl-L-methionine</keyword>
<dbReference type="InterPro" id="IPR025931">
    <property type="entry name" value="TaqI_C"/>
</dbReference>
<feature type="domain" description="TaqI-like C-terminal specificity" evidence="10">
    <location>
        <begin position="935"/>
        <end position="1089"/>
    </location>
</feature>
<dbReference type="Proteomes" id="UP000198697">
    <property type="component" value="Unassembled WGS sequence"/>
</dbReference>
<dbReference type="STRING" id="82805.SAMN04487998_3451"/>
<evidence type="ECO:0000256" key="8">
    <source>
        <dbReference type="SAM" id="Coils"/>
    </source>
</evidence>
<dbReference type="EMBL" id="FOHS01000005">
    <property type="protein sequence ID" value="SET99454.1"/>
    <property type="molecule type" value="Genomic_DNA"/>
</dbReference>
<comment type="catalytic activity">
    <reaction evidence="7">
        <text>a 2'-deoxyadenosine in DNA + S-adenosyl-L-methionine = an N(6)-methyl-2'-deoxyadenosine in DNA + S-adenosyl-L-homocysteine + H(+)</text>
        <dbReference type="Rhea" id="RHEA:15197"/>
        <dbReference type="Rhea" id="RHEA-COMP:12418"/>
        <dbReference type="Rhea" id="RHEA-COMP:12419"/>
        <dbReference type="ChEBI" id="CHEBI:15378"/>
        <dbReference type="ChEBI" id="CHEBI:57856"/>
        <dbReference type="ChEBI" id="CHEBI:59789"/>
        <dbReference type="ChEBI" id="CHEBI:90615"/>
        <dbReference type="ChEBI" id="CHEBI:90616"/>
        <dbReference type="EC" id="2.1.1.72"/>
    </reaction>
</comment>
<dbReference type="EC" id="2.1.1.72" evidence="1"/>
<reference evidence="12" key="1">
    <citation type="submission" date="2016-10" db="EMBL/GenBank/DDBJ databases">
        <authorList>
            <person name="Varghese N."/>
            <person name="Submissions S."/>
        </authorList>
    </citation>
    <scope>NUCLEOTIDE SEQUENCE [LARGE SCALE GENOMIC DNA]</scope>
    <source>
        <strain evidence="12">DSM 15310</strain>
    </source>
</reference>
<dbReference type="AlphaFoldDB" id="A0A1I0IQH1"/>
<organism evidence="11 12">
    <name type="scientific">Hymenobacter actinosclerus</name>
    <dbReference type="NCBI Taxonomy" id="82805"/>
    <lineage>
        <taxon>Bacteria</taxon>
        <taxon>Pseudomonadati</taxon>
        <taxon>Bacteroidota</taxon>
        <taxon>Cytophagia</taxon>
        <taxon>Cytophagales</taxon>
        <taxon>Hymenobacteraceae</taxon>
        <taxon>Hymenobacter</taxon>
    </lineage>
</organism>
<evidence type="ECO:0000256" key="1">
    <source>
        <dbReference type="ARBA" id="ARBA00011900"/>
    </source>
</evidence>
<dbReference type="Pfam" id="PF12950">
    <property type="entry name" value="TaqI_C"/>
    <property type="match status" value="1"/>
</dbReference>
<evidence type="ECO:0000313" key="12">
    <source>
        <dbReference type="Proteomes" id="UP000198697"/>
    </source>
</evidence>
<dbReference type="OrthoDB" id="32195at2"/>
<dbReference type="GO" id="GO:0009307">
    <property type="term" value="P:DNA restriction-modification system"/>
    <property type="evidence" value="ECO:0007669"/>
    <property type="project" value="UniProtKB-KW"/>
</dbReference>
<keyword evidence="2 11" id="KW-0489">Methyltransferase</keyword>
<evidence type="ECO:0000313" key="11">
    <source>
        <dbReference type="EMBL" id="SET99454.1"/>
    </source>
</evidence>
<feature type="domain" description="Type II methyltransferase M.TaqI-like" evidence="9">
    <location>
        <begin position="511"/>
        <end position="818"/>
    </location>
</feature>
<dbReference type="PROSITE" id="PS00092">
    <property type="entry name" value="N6_MTASE"/>
    <property type="match status" value="1"/>
</dbReference>
<keyword evidence="8" id="KW-0175">Coiled coil</keyword>
<evidence type="ECO:0000256" key="7">
    <source>
        <dbReference type="ARBA" id="ARBA00047942"/>
    </source>
</evidence>
<feature type="coiled-coil region" evidence="8">
    <location>
        <begin position="632"/>
        <end position="704"/>
    </location>
</feature>
<dbReference type="InterPro" id="IPR002052">
    <property type="entry name" value="DNA_methylase_N6_adenine_CS"/>
</dbReference>
<dbReference type="SUPFAM" id="SSF53335">
    <property type="entry name" value="S-adenosyl-L-methionine-dependent methyltransferases"/>
    <property type="match status" value="1"/>
</dbReference>
<sequence>MTTVELKEQLRQPFTSKTWQDELLPYVFGREQVRWFPVAIELGVEAHYSDRVAAKRQLGVVQLGGSNLFGEATRLAIVEVELQPGVMNIARNRVGLRGLTFGLIDGEQANGVLAFYHDPEQPNYRFSFLTRQSAFDDATGDVISTTTHPKRFTYVLGKQEACTTAAKRLEWLSLQKPTATLEHVREAFSVEKLNKEFFGKYKEYYERFWQFLAQNHREVFLPGVAVPDKSAEKLKQEKPIRDFTKKLLGRLVFLHFLQRKGWLGCPNAASKWEGGDQTFLLSLFERYPDKEHFHSQALTELFFRTLNNPNRENFRFQVGGMRQACKVPYLNGGLFDNDEPAAANLDFPAKYFAELLDFFAQYNFTIDENRPDDHEVGIDPEMLGHIFENLLEENREKNGAFYTPREIVQYMCQESLVEYLCTHLGPEGVTRTDVAALVRQQKVEDKIRTYAGRTDKLLRDVTICDPAIGSGAFPMGMLHEIFTARRYLYPHLNTSAAFDPVAVKKHIIQHTIHGVDLDKGAVDIARLRFWLALVVDEEQPHPLPNLDYKIMQGNSLLESFDGIKLDHLKPDSQDESPVQGQQMGLFQPIGEKEQLQRVALENLLKDYFLVGDAPRKRQLRKQIELLVHEHLHYNVELQLNDARKELNEVEGKLAGVRFDNNDSGAQRTKKETARARQTRAIEKAQITVARLKETEQRLDKLQDSAERPYFLWHLYFHEVFERGGFDVVIGNPPYIQLSKLKEAAPFYASQGYKTFERTGDIYCLFYELARTYLRPGGILAYITSNSWLQTQYGKSLRQLLTHDTDPVALLNFADTQLFDSATVETNILLARHAPCQFSLRAVTIDKEYKVGSSLAQYVETNSFVLTELSEEGWSVSNASAERIKKHMECNGTKIADLPLKIYRGVTTGYNLAFVIDNTTRQRLIQADPKTAGVFKPTLRGRDLKRYSYTQNGYWLINTHNGVKRDGIPAVMVERDYPPLFEYFSAFPDTIKTRFDKGNHWTNLRNCAFLSEFEKPKIIWGELSDSAKFTYDDSAHYIEATLFMMLGKSLKYTLAVLNSIAGGWYFERVTTTSGMGTTRWKKYKIEQLPLPIVSTKKEARIESIVNAVLSGKRDNMDTSELEAEIDALIFSAYKLGEDDIALIMSESNIDYETQKRVFAYFNQIAKSIAL</sequence>
<evidence type="ECO:0000256" key="5">
    <source>
        <dbReference type="ARBA" id="ARBA00022747"/>
    </source>
</evidence>
<keyword evidence="6" id="KW-0238">DNA-binding</keyword>
<dbReference type="GO" id="GO:0032259">
    <property type="term" value="P:methylation"/>
    <property type="evidence" value="ECO:0007669"/>
    <property type="project" value="UniProtKB-KW"/>
</dbReference>
<dbReference type="Gene3D" id="3.40.50.150">
    <property type="entry name" value="Vaccinia Virus protein VP39"/>
    <property type="match status" value="2"/>
</dbReference>
<proteinExistence type="predicted"/>
<keyword evidence="12" id="KW-1185">Reference proteome</keyword>
<dbReference type="InterPro" id="IPR011639">
    <property type="entry name" value="MethylTrfase_TaqI-like_dom"/>
</dbReference>
<evidence type="ECO:0000259" key="10">
    <source>
        <dbReference type="Pfam" id="PF12950"/>
    </source>
</evidence>
<keyword evidence="5" id="KW-0680">Restriction system</keyword>
<dbReference type="PANTHER" id="PTHR33841:SF1">
    <property type="entry name" value="DNA METHYLTRANSFERASE A"/>
    <property type="match status" value="1"/>
</dbReference>
<gene>
    <name evidence="11" type="ORF">SAMN04487998_3451</name>
</gene>
<evidence type="ECO:0000256" key="4">
    <source>
        <dbReference type="ARBA" id="ARBA00022691"/>
    </source>
</evidence>
<evidence type="ECO:0000256" key="3">
    <source>
        <dbReference type="ARBA" id="ARBA00022679"/>
    </source>
</evidence>
<dbReference type="PANTHER" id="PTHR33841">
    <property type="entry name" value="DNA METHYLTRANSFERASE YEEA-RELATED"/>
    <property type="match status" value="1"/>
</dbReference>